<dbReference type="GO" id="GO:0004534">
    <property type="term" value="F:5'-3' RNA exonuclease activity"/>
    <property type="evidence" value="ECO:0007669"/>
    <property type="project" value="TreeGrafter"/>
</dbReference>
<dbReference type="EMBL" id="FWDM01000021">
    <property type="protein sequence ID" value="SLM13205.1"/>
    <property type="molecule type" value="Genomic_DNA"/>
</dbReference>
<reference evidence="3" key="1">
    <citation type="submission" date="2017-02" db="EMBL/GenBank/DDBJ databases">
        <authorList>
            <person name="Regsiter A."/>
            <person name="William W."/>
        </authorList>
    </citation>
    <scope>NUCLEOTIDE SEQUENCE</scope>
    <source>
        <strain evidence="3">Bib</strain>
    </source>
</reference>
<dbReference type="SMART" id="SM00481">
    <property type="entry name" value="POLIIIAc"/>
    <property type="match status" value="1"/>
</dbReference>
<dbReference type="GO" id="GO:0035312">
    <property type="term" value="F:5'-3' DNA exonuclease activity"/>
    <property type="evidence" value="ECO:0007669"/>
    <property type="project" value="TreeGrafter"/>
</dbReference>
<dbReference type="Gene3D" id="1.10.150.650">
    <property type="match status" value="1"/>
</dbReference>
<accession>A0A3P3XIW4</accession>
<dbReference type="AlphaFoldDB" id="A0A3P3XIW4"/>
<name>A0A3P3XIW4_9SPIR</name>
<evidence type="ECO:0000313" key="3">
    <source>
        <dbReference type="EMBL" id="SLM13205.1"/>
    </source>
</evidence>
<dbReference type="PANTHER" id="PTHR42924:SF3">
    <property type="entry name" value="POLYMERASE_HISTIDINOL PHOSPHATASE N-TERMINAL DOMAIN-CONTAINING PROTEIN"/>
    <property type="match status" value="1"/>
</dbReference>
<proteinExistence type="predicted"/>
<evidence type="ECO:0000259" key="2">
    <source>
        <dbReference type="SMART" id="SM00481"/>
    </source>
</evidence>
<dbReference type="PANTHER" id="PTHR42924">
    <property type="entry name" value="EXONUCLEASE"/>
    <property type="match status" value="1"/>
</dbReference>
<dbReference type="Gene3D" id="3.20.20.140">
    <property type="entry name" value="Metal-dependent hydrolases"/>
    <property type="match status" value="1"/>
</dbReference>
<dbReference type="InterPro" id="IPR052018">
    <property type="entry name" value="PHP_domain"/>
</dbReference>
<evidence type="ECO:0000256" key="1">
    <source>
        <dbReference type="SAM" id="MobiDB-lite"/>
    </source>
</evidence>
<gene>
    <name evidence="3" type="ORF">SPIROBIBN47_280050</name>
</gene>
<dbReference type="Pfam" id="PF02811">
    <property type="entry name" value="PHP"/>
    <property type="match status" value="1"/>
</dbReference>
<dbReference type="InterPro" id="IPR004013">
    <property type="entry name" value="PHP_dom"/>
</dbReference>
<dbReference type="SUPFAM" id="SSF89550">
    <property type="entry name" value="PHP domain-like"/>
    <property type="match status" value="1"/>
</dbReference>
<feature type="region of interest" description="Disordered" evidence="1">
    <location>
        <begin position="300"/>
        <end position="325"/>
    </location>
</feature>
<dbReference type="InterPro" id="IPR016195">
    <property type="entry name" value="Pol/histidinol_Pase-like"/>
</dbReference>
<sequence length="325" mass="36307">MISNLHLHSCFSDGMSWPEDIALDAARSGLDMVALTDHDTMAGVARFCAACASRGMQAIPACEIDVNEPQIDYKSELLAYFPGAEPAAGAPATRAILRESLRNRRARLEFLINSARELYPDKELSFEDLFRDKTRMEYDSALADEISWSKVDLFLYLKARRCIDPDMNYKAFKKKFFANGLLKKYKLDKPDIASVVAAVHADNGFVVLPHFGHLWDDDAALMHKETEKLRSKLAWFRRAGVDGVELYWYNADYRSAKINELVRTVARPQGFFFTYGSDCHGPGSGKHTITKFKGNFEGFPVRQADGHQSEGHQGSAGHASPNTAG</sequence>
<feature type="domain" description="Polymerase/histidinol phosphatase N-terminal" evidence="2">
    <location>
        <begin position="3"/>
        <end position="68"/>
    </location>
</feature>
<dbReference type="InterPro" id="IPR003141">
    <property type="entry name" value="Pol/His_phosphatase_N"/>
</dbReference>
<protein>
    <submittedName>
        <fullName evidence="3">PHP domain protein</fullName>
    </submittedName>
</protein>
<organism evidence="3">
    <name type="scientific">uncultured spirochete</name>
    <dbReference type="NCBI Taxonomy" id="156406"/>
    <lineage>
        <taxon>Bacteria</taxon>
        <taxon>Pseudomonadati</taxon>
        <taxon>Spirochaetota</taxon>
        <taxon>Spirochaetia</taxon>
        <taxon>Spirochaetales</taxon>
        <taxon>environmental samples</taxon>
    </lineage>
</organism>